<organism evidence="3 4">
    <name type="scientific">Aquibacillus koreensis</name>
    <dbReference type="NCBI Taxonomy" id="279446"/>
    <lineage>
        <taxon>Bacteria</taxon>
        <taxon>Bacillati</taxon>
        <taxon>Bacillota</taxon>
        <taxon>Bacilli</taxon>
        <taxon>Bacillales</taxon>
        <taxon>Bacillaceae</taxon>
        <taxon>Aquibacillus</taxon>
    </lineage>
</organism>
<dbReference type="PANTHER" id="PTHR46268:SF6">
    <property type="entry name" value="UNIVERSAL STRESS PROTEIN UP12"/>
    <property type="match status" value="1"/>
</dbReference>
<evidence type="ECO:0000313" key="4">
    <source>
        <dbReference type="Proteomes" id="UP001145072"/>
    </source>
</evidence>
<comment type="similarity">
    <text evidence="1">Belongs to the universal stress protein A family.</text>
</comment>
<dbReference type="InterPro" id="IPR006016">
    <property type="entry name" value="UspA"/>
</dbReference>
<name>A0A9X3WGX9_9BACI</name>
<dbReference type="Gene3D" id="3.40.50.620">
    <property type="entry name" value="HUPs"/>
    <property type="match status" value="1"/>
</dbReference>
<accession>A0A9X3WGX9</accession>
<dbReference type="RefSeq" id="WP_259866587.1">
    <property type="nucleotide sequence ID" value="NZ_JAMQJZ010000002.1"/>
</dbReference>
<dbReference type="SUPFAM" id="SSF52402">
    <property type="entry name" value="Adenine nucleotide alpha hydrolases-like"/>
    <property type="match status" value="1"/>
</dbReference>
<comment type="caution">
    <text evidence="3">The sequence shown here is derived from an EMBL/GenBank/DDBJ whole genome shotgun (WGS) entry which is preliminary data.</text>
</comment>
<dbReference type="AlphaFoldDB" id="A0A9X3WGX9"/>
<dbReference type="EMBL" id="JAMQJZ010000002">
    <property type="protein sequence ID" value="MDC3419697.1"/>
    <property type="molecule type" value="Genomic_DNA"/>
</dbReference>
<dbReference type="PANTHER" id="PTHR46268">
    <property type="entry name" value="STRESS RESPONSE PROTEIN NHAX"/>
    <property type="match status" value="1"/>
</dbReference>
<dbReference type="CDD" id="cd00293">
    <property type="entry name" value="USP-like"/>
    <property type="match status" value="1"/>
</dbReference>
<proteinExistence type="inferred from homology"/>
<protein>
    <submittedName>
        <fullName evidence="3">Universal stress protein</fullName>
    </submittedName>
</protein>
<dbReference type="Pfam" id="PF00582">
    <property type="entry name" value="Usp"/>
    <property type="match status" value="1"/>
</dbReference>
<dbReference type="PRINTS" id="PR01438">
    <property type="entry name" value="UNVRSLSTRESS"/>
</dbReference>
<dbReference type="InterPro" id="IPR006015">
    <property type="entry name" value="Universal_stress_UspA"/>
</dbReference>
<evidence type="ECO:0000259" key="2">
    <source>
        <dbReference type="Pfam" id="PF00582"/>
    </source>
</evidence>
<reference evidence="3" key="1">
    <citation type="submission" date="2022-06" db="EMBL/GenBank/DDBJ databases">
        <title>Aquibacillus sp. a new bacterium isolated from soil saline samples.</title>
        <authorList>
            <person name="Galisteo C."/>
            <person name="De La Haba R."/>
            <person name="Sanchez-Porro C."/>
            <person name="Ventosa A."/>
        </authorList>
    </citation>
    <scope>NUCLEOTIDE SEQUENCE</scope>
    <source>
        <strain evidence="3">JCM 12387</strain>
    </source>
</reference>
<evidence type="ECO:0000313" key="3">
    <source>
        <dbReference type="EMBL" id="MDC3419697.1"/>
    </source>
</evidence>
<gene>
    <name evidence="3" type="ORF">NC661_04870</name>
</gene>
<feature type="domain" description="UspA" evidence="2">
    <location>
        <begin position="7"/>
        <end position="167"/>
    </location>
</feature>
<dbReference type="Proteomes" id="UP001145072">
    <property type="component" value="Unassembled WGS sequence"/>
</dbReference>
<evidence type="ECO:0000256" key="1">
    <source>
        <dbReference type="ARBA" id="ARBA00008791"/>
    </source>
</evidence>
<keyword evidence="4" id="KW-1185">Reference proteome</keyword>
<sequence length="167" mass="18163">MCNTRTFSKILIAFDGTEGSVKALKTAEKMAKLHDASLTVTYVYNGTAASRDTDTFESVITPIIYNSANATASDDRNVYHQQSNVTENVSETILSDAKNRLTDAITEVNYHILEGDQAKEICTFANDEEFDLIVIGNRGHTGVKKIVLGSVSNTVTNLANCPVLVVK</sequence>
<dbReference type="InterPro" id="IPR014729">
    <property type="entry name" value="Rossmann-like_a/b/a_fold"/>
</dbReference>